<dbReference type="InterPro" id="IPR029000">
    <property type="entry name" value="Cyclophilin-like_dom_sf"/>
</dbReference>
<evidence type="ECO:0000313" key="6">
    <source>
        <dbReference type="Proteomes" id="UP000554837"/>
    </source>
</evidence>
<dbReference type="SUPFAM" id="SSF50891">
    <property type="entry name" value="Cyclophilin-like"/>
    <property type="match status" value="1"/>
</dbReference>
<dbReference type="EMBL" id="JACHHO010000005">
    <property type="protein sequence ID" value="MBB5205688.1"/>
    <property type="molecule type" value="Genomic_DNA"/>
</dbReference>
<evidence type="ECO:0000256" key="3">
    <source>
        <dbReference type="ARBA" id="ARBA00023235"/>
    </source>
</evidence>
<dbReference type="PROSITE" id="PS50072">
    <property type="entry name" value="CSA_PPIASE_2"/>
    <property type="match status" value="1"/>
</dbReference>
<evidence type="ECO:0000313" key="5">
    <source>
        <dbReference type="EMBL" id="MBB5205688.1"/>
    </source>
</evidence>
<dbReference type="InterPro" id="IPR044665">
    <property type="entry name" value="E_coli_cyclophilin_A-like"/>
</dbReference>
<keyword evidence="2" id="KW-0697">Rotamase</keyword>
<evidence type="ECO:0000256" key="1">
    <source>
        <dbReference type="ARBA" id="ARBA00013194"/>
    </source>
</evidence>
<proteinExistence type="predicted"/>
<protein>
    <recommendedName>
        <fullName evidence="1">peptidylprolyl isomerase</fullName>
        <ecNumber evidence="1">5.2.1.8</ecNumber>
    </recommendedName>
</protein>
<sequence>MRTQPVVCMLTSRGEIVIELQPQDAPITSTNFLRYVDAQFYNNTLIHHIESDFVFQGGRYSPGGIYKPPLFPNIRLEDLSTLTNARGMVSMARGDAYDSANAQWFVNVRNNPGLDGTRAQRGYAPFGWIISGLPVVDAIKVEPVYPGTSLPRTEVLVYWVKRAN</sequence>
<organism evidence="5 6">
    <name type="scientific">Inhella inkyongensis</name>
    <dbReference type="NCBI Taxonomy" id="392593"/>
    <lineage>
        <taxon>Bacteria</taxon>
        <taxon>Pseudomonadati</taxon>
        <taxon>Pseudomonadota</taxon>
        <taxon>Betaproteobacteria</taxon>
        <taxon>Burkholderiales</taxon>
        <taxon>Sphaerotilaceae</taxon>
        <taxon>Inhella</taxon>
    </lineage>
</organism>
<feature type="domain" description="PPIase cyclophilin-type" evidence="4">
    <location>
        <begin position="14"/>
        <end position="157"/>
    </location>
</feature>
<keyword evidence="3 5" id="KW-0413">Isomerase</keyword>
<evidence type="ECO:0000256" key="2">
    <source>
        <dbReference type="ARBA" id="ARBA00023110"/>
    </source>
</evidence>
<dbReference type="PANTHER" id="PTHR43246">
    <property type="entry name" value="PEPTIDYL-PROLYL CIS-TRANS ISOMERASE CYP38, CHLOROPLASTIC"/>
    <property type="match status" value="1"/>
</dbReference>
<dbReference type="RefSeq" id="WP_175423478.1">
    <property type="nucleotide sequence ID" value="NZ_CP040709.1"/>
</dbReference>
<dbReference type="InterPro" id="IPR002130">
    <property type="entry name" value="Cyclophilin-type_PPIase_dom"/>
</dbReference>
<comment type="caution">
    <text evidence="5">The sequence shown here is derived from an EMBL/GenBank/DDBJ whole genome shotgun (WGS) entry which is preliminary data.</text>
</comment>
<evidence type="ECO:0000259" key="4">
    <source>
        <dbReference type="PROSITE" id="PS50072"/>
    </source>
</evidence>
<gene>
    <name evidence="5" type="ORF">HNQ51_003015</name>
</gene>
<accession>A0A840S866</accession>
<name>A0A840S866_9BURK</name>
<keyword evidence="6" id="KW-1185">Reference proteome</keyword>
<dbReference type="GO" id="GO:0003755">
    <property type="term" value="F:peptidyl-prolyl cis-trans isomerase activity"/>
    <property type="evidence" value="ECO:0007669"/>
    <property type="project" value="UniProtKB-KW"/>
</dbReference>
<dbReference type="Gene3D" id="2.40.100.10">
    <property type="entry name" value="Cyclophilin-like"/>
    <property type="match status" value="1"/>
</dbReference>
<dbReference type="Proteomes" id="UP000554837">
    <property type="component" value="Unassembled WGS sequence"/>
</dbReference>
<reference evidence="5 6" key="1">
    <citation type="submission" date="2020-08" db="EMBL/GenBank/DDBJ databases">
        <title>Genomic Encyclopedia of Type Strains, Phase IV (KMG-IV): sequencing the most valuable type-strain genomes for metagenomic binning, comparative biology and taxonomic classification.</title>
        <authorList>
            <person name="Goeker M."/>
        </authorList>
    </citation>
    <scope>NUCLEOTIDE SEQUENCE [LARGE SCALE GENOMIC DNA]</scope>
    <source>
        <strain evidence="5 6">DSM 23958</strain>
    </source>
</reference>
<dbReference type="EC" id="5.2.1.8" evidence="1"/>
<dbReference type="AlphaFoldDB" id="A0A840S866"/>
<dbReference type="Pfam" id="PF00160">
    <property type="entry name" value="Pro_isomerase"/>
    <property type="match status" value="1"/>
</dbReference>